<evidence type="ECO:0000313" key="3">
    <source>
        <dbReference type="Proteomes" id="UP001153269"/>
    </source>
</evidence>
<feature type="region of interest" description="Disordered" evidence="1">
    <location>
        <begin position="150"/>
        <end position="171"/>
    </location>
</feature>
<evidence type="ECO:0000256" key="1">
    <source>
        <dbReference type="SAM" id="MobiDB-lite"/>
    </source>
</evidence>
<reference evidence="2" key="1">
    <citation type="submission" date="2020-03" db="EMBL/GenBank/DDBJ databases">
        <authorList>
            <person name="Weist P."/>
        </authorList>
    </citation>
    <scope>NUCLEOTIDE SEQUENCE</scope>
</reference>
<protein>
    <submittedName>
        <fullName evidence="2">Uncharacterized protein</fullName>
    </submittedName>
</protein>
<name>A0A9N7ZCJ5_PLEPL</name>
<comment type="caution">
    <text evidence="2">The sequence shown here is derived from an EMBL/GenBank/DDBJ whole genome shotgun (WGS) entry which is preliminary data.</text>
</comment>
<organism evidence="2 3">
    <name type="scientific">Pleuronectes platessa</name>
    <name type="common">European plaice</name>
    <dbReference type="NCBI Taxonomy" id="8262"/>
    <lineage>
        <taxon>Eukaryota</taxon>
        <taxon>Metazoa</taxon>
        <taxon>Chordata</taxon>
        <taxon>Craniata</taxon>
        <taxon>Vertebrata</taxon>
        <taxon>Euteleostomi</taxon>
        <taxon>Actinopterygii</taxon>
        <taxon>Neopterygii</taxon>
        <taxon>Teleostei</taxon>
        <taxon>Neoteleostei</taxon>
        <taxon>Acanthomorphata</taxon>
        <taxon>Carangaria</taxon>
        <taxon>Pleuronectiformes</taxon>
        <taxon>Pleuronectoidei</taxon>
        <taxon>Pleuronectidae</taxon>
        <taxon>Pleuronectes</taxon>
    </lineage>
</organism>
<dbReference type="EMBL" id="CADEAL010004427">
    <property type="protein sequence ID" value="CAB1459360.1"/>
    <property type="molecule type" value="Genomic_DNA"/>
</dbReference>
<gene>
    <name evidence="2" type="ORF">PLEPLA_LOCUS47197</name>
</gene>
<dbReference type="AlphaFoldDB" id="A0A9N7ZCJ5"/>
<accession>A0A9N7ZCJ5</accession>
<dbReference type="Proteomes" id="UP001153269">
    <property type="component" value="Unassembled WGS sequence"/>
</dbReference>
<keyword evidence="3" id="KW-1185">Reference proteome</keyword>
<proteinExistence type="predicted"/>
<sequence>MRDGSPIGETRRPNLRARAALMEEESAAWTSVCFEGVFAGRSLCLSKDVFSLCCSPFCNMLMHAWNLSSCSPAHHSSNLSDQHQRYKTQHPLPTIITSAKKHLQPILCLPADPFPPSPKLSITPDPYISLSFSSLPLPLGFTMTLTLVRLPPNPPQDRRTDARTLTPDAGN</sequence>
<evidence type="ECO:0000313" key="2">
    <source>
        <dbReference type="EMBL" id="CAB1459360.1"/>
    </source>
</evidence>